<organism evidence="2 3">
    <name type="scientific">Corynespora cassiicola Philippines</name>
    <dbReference type="NCBI Taxonomy" id="1448308"/>
    <lineage>
        <taxon>Eukaryota</taxon>
        <taxon>Fungi</taxon>
        <taxon>Dikarya</taxon>
        <taxon>Ascomycota</taxon>
        <taxon>Pezizomycotina</taxon>
        <taxon>Dothideomycetes</taxon>
        <taxon>Pleosporomycetidae</taxon>
        <taxon>Pleosporales</taxon>
        <taxon>Corynesporascaceae</taxon>
        <taxon>Corynespora</taxon>
    </lineage>
</organism>
<proteinExistence type="predicted"/>
<evidence type="ECO:0000313" key="2">
    <source>
        <dbReference type="EMBL" id="PSN68891.1"/>
    </source>
</evidence>
<reference evidence="2 3" key="1">
    <citation type="journal article" date="2018" name="Front. Microbiol.">
        <title>Genome-Wide Analysis of Corynespora cassiicola Leaf Fall Disease Putative Effectors.</title>
        <authorList>
            <person name="Lopez D."/>
            <person name="Ribeiro S."/>
            <person name="Label P."/>
            <person name="Fumanal B."/>
            <person name="Venisse J.S."/>
            <person name="Kohler A."/>
            <person name="de Oliveira R.R."/>
            <person name="Labutti K."/>
            <person name="Lipzen A."/>
            <person name="Lail K."/>
            <person name="Bauer D."/>
            <person name="Ohm R.A."/>
            <person name="Barry K.W."/>
            <person name="Spatafora J."/>
            <person name="Grigoriev I.V."/>
            <person name="Martin F.M."/>
            <person name="Pujade-Renaud V."/>
        </authorList>
    </citation>
    <scope>NUCLEOTIDE SEQUENCE [LARGE SCALE GENOMIC DNA]</scope>
    <source>
        <strain evidence="2 3">Philippines</strain>
    </source>
</reference>
<protein>
    <submittedName>
        <fullName evidence="2">Uncharacterized protein</fullName>
    </submittedName>
</protein>
<dbReference type="AlphaFoldDB" id="A0A2T2NTX7"/>
<name>A0A2T2NTX7_CORCC</name>
<accession>A0A2T2NTX7</accession>
<keyword evidence="3" id="KW-1185">Reference proteome</keyword>
<dbReference type="Proteomes" id="UP000240883">
    <property type="component" value="Unassembled WGS sequence"/>
</dbReference>
<feature type="region of interest" description="Disordered" evidence="1">
    <location>
        <begin position="152"/>
        <end position="171"/>
    </location>
</feature>
<evidence type="ECO:0000313" key="3">
    <source>
        <dbReference type="Proteomes" id="UP000240883"/>
    </source>
</evidence>
<dbReference type="EMBL" id="KZ678133">
    <property type="protein sequence ID" value="PSN68891.1"/>
    <property type="molecule type" value="Genomic_DNA"/>
</dbReference>
<evidence type="ECO:0000256" key="1">
    <source>
        <dbReference type="SAM" id="MobiDB-lite"/>
    </source>
</evidence>
<gene>
    <name evidence="2" type="ORF">BS50DRAFT_586280</name>
</gene>
<sequence>MRGFIHDAEATASACACACACAHVHHQLWLEMQVLRPWKLRCSTKSPTIRARARAESQHGEEKAIVPHVSGLGAPALGQVKGVFPRLAAPAAISAMTAALAAASATEGRGTPFRVRIAHIFASRNCCCLTMAVMAEKRTAAHWTRRCKPMYPPRAQQPSSIPPATRPGLTW</sequence>